<keyword evidence="3" id="KW-1185">Reference proteome</keyword>
<feature type="region of interest" description="Disordered" evidence="1">
    <location>
        <begin position="65"/>
        <end position="88"/>
    </location>
</feature>
<organism evidence="2 3">
    <name type="scientific">Araneus ventricosus</name>
    <name type="common">Orbweaver spider</name>
    <name type="synonym">Epeira ventricosa</name>
    <dbReference type="NCBI Taxonomy" id="182803"/>
    <lineage>
        <taxon>Eukaryota</taxon>
        <taxon>Metazoa</taxon>
        <taxon>Ecdysozoa</taxon>
        <taxon>Arthropoda</taxon>
        <taxon>Chelicerata</taxon>
        <taxon>Arachnida</taxon>
        <taxon>Araneae</taxon>
        <taxon>Araneomorphae</taxon>
        <taxon>Entelegynae</taxon>
        <taxon>Araneoidea</taxon>
        <taxon>Araneidae</taxon>
        <taxon>Araneus</taxon>
    </lineage>
</organism>
<reference evidence="2 3" key="1">
    <citation type="journal article" date="2019" name="Sci. Rep.">
        <title>Orb-weaving spider Araneus ventricosus genome elucidates the spidroin gene catalogue.</title>
        <authorList>
            <person name="Kono N."/>
            <person name="Nakamura H."/>
            <person name="Ohtoshi R."/>
            <person name="Moran D.A.P."/>
            <person name="Shinohara A."/>
            <person name="Yoshida Y."/>
            <person name="Fujiwara M."/>
            <person name="Mori M."/>
            <person name="Tomita M."/>
            <person name="Arakawa K."/>
        </authorList>
    </citation>
    <scope>NUCLEOTIDE SEQUENCE [LARGE SCALE GENOMIC DNA]</scope>
</reference>
<proteinExistence type="predicted"/>
<dbReference type="Proteomes" id="UP000499080">
    <property type="component" value="Unassembled WGS sequence"/>
</dbReference>
<accession>A0A4Y2BGY7</accession>
<name>A0A4Y2BGY7_ARAVE</name>
<protein>
    <submittedName>
        <fullName evidence="2">Uncharacterized protein</fullName>
    </submittedName>
</protein>
<dbReference type="EMBL" id="BGPR01000077">
    <property type="protein sequence ID" value="GBL91223.1"/>
    <property type="molecule type" value="Genomic_DNA"/>
</dbReference>
<gene>
    <name evidence="2" type="ORF">AVEN_195115_1</name>
</gene>
<feature type="compositionally biased region" description="Basic and acidic residues" evidence="1">
    <location>
        <begin position="68"/>
        <end position="88"/>
    </location>
</feature>
<evidence type="ECO:0000256" key="1">
    <source>
        <dbReference type="SAM" id="MobiDB-lite"/>
    </source>
</evidence>
<dbReference type="AlphaFoldDB" id="A0A4Y2BGY7"/>
<evidence type="ECO:0000313" key="2">
    <source>
        <dbReference type="EMBL" id="GBL91223.1"/>
    </source>
</evidence>
<comment type="caution">
    <text evidence="2">The sequence shown here is derived from an EMBL/GenBank/DDBJ whole genome shotgun (WGS) entry which is preliminary data.</text>
</comment>
<sequence>MRQTLLKLAFCSPYYPNFCVWQAASPADSLGKLKENRFLQEGKDKTAAIHDDENWESKVFVPQMKQINGKESRKSRSTRNEDFRDPLE</sequence>
<evidence type="ECO:0000313" key="3">
    <source>
        <dbReference type="Proteomes" id="UP000499080"/>
    </source>
</evidence>